<comment type="subcellular location">
    <subcellularLocation>
        <location evidence="1">Cell membrane</location>
        <topology evidence="1">Multi-pass membrane protein</topology>
    </subcellularLocation>
</comment>
<dbReference type="PANTHER" id="PTHR39087">
    <property type="entry name" value="UPF0104 MEMBRANE PROTEIN MJ1595"/>
    <property type="match status" value="1"/>
</dbReference>
<feature type="transmembrane region" description="Helical" evidence="6">
    <location>
        <begin position="160"/>
        <end position="181"/>
    </location>
</feature>
<feature type="transmembrane region" description="Helical" evidence="6">
    <location>
        <begin position="38"/>
        <end position="55"/>
    </location>
</feature>
<evidence type="ECO:0000256" key="5">
    <source>
        <dbReference type="ARBA" id="ARBA00023136"/>
    </source>
</evidence>
<evidence type="ECO:0000256" key="4">
    <source>
        <dbReference type="ARBA" id="ARBA00022989"/>
    </source>
</evidence>
<feature type="transmembrane region" description="Helical" evidence="6">
    <location>
        <begin position="122"/>
        <end position="140"/>
    </location>
</feature>
<evidence type="ECO:0000256" key="2">
    <source>
        <dbReference type="ARBA" id="ARBA00022475"/>
    </source>
</evidence>
<dbReference type="PANTHER" id="PTHR39087:SF2">
    <property type="entry name" value="UPF0104 MEMBRANE PROTEIN MJ1595"/>
    <property type="match status" value="1"/>
</dbReference>
<organism evidence="7 8">
    <name type="scientific">Larkinella bovis</name>
    <dbReference type="NCBI Taxonomy" id="683041"/>
    <lineage>
        <taxon>Bacteria</taxon>
        <taxon>Pseudomonadati</taxon>
        <taxon>Bacteroidota</taxon>
        <taxon>Cytophagia</taxon>
        <taxon>Cytophagales</taxon>
        <taxon>Spirosomataceae</taxon>
        <taxon>Larkinella</taxon>
    </lineage>
</organism>
<evidence type="ECO:0000256" key="6">
    <source>
        <dbReference type="SAM" id="Phobius"/>
    </source>
</evidence>
<keyword evidence="3 6" id="KW-0812">Transmembrane</keyword>
<accession>A0ABW0IEL9</accession>
<feature type="transmembrane region" description="Helical" evidence="6">
    <location>
        <begin position="304"/>
        <end position="323"/>
    </location>
</feature>
<dbReference type="EMBL" id="JBHSMA010000004">
    <property type="protein sequence ID" value="MFC5410897.1"/>
    <property type="molecule type" value="Genomic_DNA"/>
</dbReference>
<evidence type="ECO:0000256" key="3">
    <source>
        <dbReference type="ARBA" id="ARBA00022692"/>
    </source>
</evidence>
<evidence type="ECO:0000313" key="8">
    <source>
        <dbReference type="Proteomes" id="UP001596106"/>
    </source>
</evidence>
<keyword evidence="5 6" id="KW-0472">Membrane</keyword>
<dbReference type="InterPro" id="IPR022791">
    <property type="entry name" value="L-PG_synthase/AglD"/>
</dbReference>
<name>A0ABW0IEL9_9BACT</name>
<comment type="caution">
    <text evidence="7">The sequence shown here is derived from an EMBL/GenBank/DDBJ whole genome shotgun (WGS) entry which is preliminary data.</text>
</comment>
<evidence type="ECO:0000313" key="7">
    <source>
        <dbReference type="EMBL" id="MFC5410897.1"/>
    </source>
</evidence>
<dbReference type="Proteomes" id="UP001596106">
    <property type="component" value="Unassembled WGS sequence"/>
</dbReference>
<gene>
    <name evidence="7" type="ORF">ACFPMF_16375</name>
</gene>
<protein>
    <submittedName>
        <fullName evidence="7">Lysylphosphatidylglycerol synthase transmembrane domain-containing protein</fullName>
    </submittedName>
</protein>
<keyword evidence="8" id="KW-1185">Reference proteome</keyword>
<evidence type="ECO:0000256" key="1">
    <source>
        <dbReference type="ARBA" id="ARBA00004651"/>
    </source>
</evidence>
<dbReference type="RefSeq" id="WP_379847064.1">
    <property type="nucleotide sequence ID" value="NZ_JBHSMA010000004.1"/>
</dbReference>
<proteinExistence type="predicted"/>
<feature type="transmembrane region" description="Helical" evidence="6">
    <location>
        <begin position="246"/>
        <end position="265"/>
    </location>
</feature>
<keyword evidence="4 6" id="KW-1133">Transmembrane helix</keyword>
<keyword evidence="2" id="KW-1003">Cell membrane</keyword>
<sequence>MTLFFKKLLPFGLAIALLAYALKDIAFADIGRQFQQAHYGWIALAGFGTVLSYLVRGKRWQQPLLALGYFPNAFRTTVALLAGVIASLIVPGSGELTRCATLQRTDRVPFSQGVGSVVAERVIDLFMLGLILLLAFGLEVTRMNQYMATLSLRTPQGTGWWLILGGCVILGAMLWLGWRLLRKPGMRKHLFARQTANTVKGLWAGFSAIRRLPNLYLFVLLTVLTQLLSWLSTYWLLLALDSTRSLPPTVALTILAVSSLGGLAVPTQGGIGTYHFLVSRVLVLYGFTPAEGAAIATFLHAVGFGINLLLSSLSFLIIPFLLAENRPQRTGPG</sequence>
<feature type="transmembrane region" description="Helical" evidence="6">
    <location>
        <begin position="215"/>
        <end position="240"/>
    </location>
</feature>
<reference evidence="8" key="1">
    <citation type="journal article" date="2019" name="Int. J. Syst. Evol. Microbiol.">
        <title>The Global Catalogue of Microorganisms (GCM) 10K type strain sequencing project: providing services to taxonomists for standard genome sequencing and annotation.</title>
        <authorList>
            <consortium name="The Broad Institute Genomics Platform"/>
            <consortium name="The Broad Institute Genome Sequencing Center for Infectious Disease"/>
            <person name="Wu L."/>
            <person name="Ma J."/>
        </authorList>
    </citation>
    <scope>NUCLEOTIDE SEQUENCE [LARGE SCALE GENOMIC DNA]</scope>
    <source>
        <strain evidence="8">CCUG 55250</strain>
    </source>
</reference>
<dbReference type="Pfam" id="PF03706">
    <property type="entry name" value="LPG_synthase_TM"/>
    <property type="match status" value="1"/>
</dbReference>